<dbReference type="RefSeq" id="WP_148136790.1">
    <property type="nucleotide sequence ID" value="NZ_CP017634.1"/>
</dbReference>
<dbReference type="AlphaFoldDB" id="A0A3G1KY69"/>
<sequence length="283" mass="31910">MIFLILAILSNCAETIIIRFSERNLHNRYAVTMFNYMITVMMSYFFIGGAKAFSLAGDHRFALFLGVWNGALFVTWLLIYQVSIRHNGVPMSATFAKLGILLPTAGSVVFFAENPSLVQIMGIIIALSAIVLFYWPEKSRAGEAPKPGFRLLLMLVLLIGGMGDFNSKIFEHFGNPRFDGLFLFYTFLVSLILSMVVWLVQDKRVHQRDVLFGVLIGVPNQLTTMFLLWAIMRLPAYLVFPIYSVSVILLVSLISSLLFKEKLSRLQCLSMILVCVALVFLNI</sequence>
<keyword evidence="2" id="KW-0812">Transmembrane</keyword>
<dbReference type="SUPFAM" id="SSF103481">
    <property type="entry name" value="Multidrug resistance efflux transporter EmrE"/>
    <property type="match status" value="2"/>
</dbReference>
<dbReference type="InterPro" id="IPR037185">
    <property type="entry name" value="EmrE-like"/>
</dbReference>
<keyword evidence="2" id="KW-0472">Membrane</keyword>
<feature type="transmembrane region" description="Helical" evidence="2">
    <location>
        <begin position="212"/>
        <end position="232"/>
    </location>
</feature>
<evidence type="ECO:0000313" key="4">
    <source>
        <dbReference type="EMBL" id="ATW27434.1"/>
    </source>
</evidence>
<comment type="similarity">
    <text evidence="1">Belongs to the EamA transporter family.</text>
</comment>
<dbReference type="EMBL" id="CP017634">
    <property type="protein sequence ID" value="ATW27434.1"/>
    <property type="molecule type" value="Genomic_DNA"/>
</dbReference>
<organism evidence="4 5">
    <name type="scientific">Formimonas warabiya</name>
    <dbReference type="NCBI Taxonomy" id="1761012"/>
    <lineage>
        <taxon>Bacteria</taxon>
        <taxon>Bacillati</taxon>
        <taxon>Bacillota</taxon>
        <taxon>Clostridia</taxon>
        <taxon>Eubacteriales</taxon>
        <taxon>Peptococcaceae</taxon>
        <taxon>Candidatus Formimonas</taxon>
    </lineage>
</organism>
<feature type="transmembrane region" description="Helical" evidence="2">
    <location>
        <begin position="182"/>
        <end position="200"/>
    </location>
</feature>
<protein>
    <recommendedName>
        <fullName evidence="3">EamA domain-containing protein</fullName>
    </recommendedName>
</protein>
<dbReference type="Proteomes" id="UP000323521">
    <property type="component" value="Chromosome"/>
</dbReference>
<dbReference type="OrthoDB" id="47588at2"/>
<feature type="transmembrane region" description="Helical" evidence="2">
    <location>
        <begin position="61"/>
        <end position="82"/>
    </location>
</feature>
<accession>A0A3G1KY69</accession>
<dbReference type="Gene3D" id="1.10.3730.20">
    <property type="match status" value="1"/>
</dbReference>
<evidence type="ECO:0000256" key="1">
    <source>
        <dbReference type="ARBA" id="ARBA00007362"/>
    </source>
</evidence>
<feature type="transmembrane region" description="Helical" evidence="2">
    <location>
        <begin position="29"/>
        <end position="49"/>
    </location>
</feature>
<name>A0A3G1KY69_FORW1</name>
<feature type="transmembrane region" description="Helical" evidence="2">
    <location>
        <begin position="148"/>
        <end position="170"/>
    </location>
</feature>
<evidence type="ECO:0000256" key="2">
    <source>
        <dbReference type="SAM" id="Phobius"/>
    </source>
</evidence>
<proteinExistence type="inferred from homology"/>
<reference evidence="4 5" key="1">
    <citation type="submission" date="2016-10" db="EMBL/GenBank/DDBJ databases">
        <title>Complete Genome Sequence of Peptococcaceae strain DCMF.</title>
        <authorList>
            <person name="Edwards R.J."/>
            <person name="Holland S.I."/>
            <person name="Deshpande N.P."/>
            <person name="Wong Y.K."/>
            <person name="Ertan H."/>
            <person name="Manefield M."/>
            <person name="Russell T.L."/>
            <person name="Lee M.J."/>
        </authorList>
    </citation>
    <scope>NUCLEOTIDE SEQUENCE [LARGE SCALE GENOMIC DNA]</scope>
    <source>
        <strain evidence="4 5">DCMF</strain>
    </source>
</reference>
<dbReference type="InterPro" id="IPR000620">
    <property type="entry name" value="EamA_dom"/>
</dbReference>
<feature type="transmembrane region" description="Helical" evidence="2">
    <location>
        <begin position="238"/>
        <end position="259"/>
    </location>
</feature>
<keyword evidence="5" id="KW-1185">Reference proteome</keyword>
<dbReference type="KEGG" id="fwa:DCMF_24155"/>
<keyword evidence="2" id="KW-1133">Transmembrane helix</keyword>
<feature type="domain" description="EamA" evidence="3">
    <location>
        <begin position="152"/>
        <end position="282"/>
    </location>
</feature>
<evidence type="ECO:0000259" key="3">
    <source>
        <dbReference type="Pfam" id="PF00892"/>
    </source>
</evidence>
<gene>
    <name evidence="4" type="ORF">DCMF_24155</name>
</gene>
<feature type="transmembrane region" description="Helical" evidence="2">
    <location>
        <begin position="117"/>
        <end position="136"/>
    </location>
</feature>
<dbReference type="GO" id="GO:0016020">
    <property type="term" value="C:membrane"/>
    <property type="evidence" value="ECO:0007669"/>
    <property type="project" value="InterPro"/>
</dbReference>
<dbReference type="Pfam" id="PF00892">
    <property type="entry name" value="EamA"/>
    <property type="match status" value="1"/>
</dbReference>
<evidence type="ECO:0000313" key="5">
    <source>
        <dbReference type="Proteomes" id="UP000323521"/>
    </source>
</evidence>